<sequence length="644" mass="72870">MEDTFSNFTLYDKEVNKNNKKTSLSKPEYSIADYQGKYALPDDKPLAIRLIQIQPRAKDVGPMSSPIKLRMRLVDLDPRSQLLPGESALPPWRPTVRFDEEMSMERPDERFGIPRSAVPTSSGHRQPAPPSPVPPEKSSRGLRRLVAKLTAAKTEMTSPDLTMVSLCEIPEGELKVRNRFWWGNYVAMSYSWGKLEAWEMTDDEREAARKAAAEKEEQEREKERKNPAHKRPPSDDNDVDGTFHDGDVHFVVLDRRRIRVQDGMWLWSDALCINQQPTAAGKQDRASQLPLMSIIYRQAGNVVVHIGGGYPRDEDTPWVLDYLQRISVHYRTEYYDALDHAEPTVAHSHRFHAQRALEQSAHAWVESARSDLLARSGSDDVDDAMVSLYDFFDRPYWRRLWIIQELSMARPSAPILCGDYVTQWRYVRDGALLLCRMADTVRGAGHAPRPRPAGAPHGNRRDVAPSDTLLLALPLGVLDVGNGFHGLTVTGARMPLMTTLEGTPIYQALTLAAGAHCGWARDRVLGLLAIPALERLPLRNDKHFADLPATDIYLAFTKACIRADHSLDILSFLEGAEHGPDEGRHLPSWCPRFHLRSKIGRVGGLWHAQKRFPRFNPNDPESLDFERKMAPTFEGDNMVVYGWV</sequence>
<dbReference type="PANTHER" id="PTHR24148:SF73">
    <property type="entry name" value="HET DOMAIN PROTEIN (AFU_ORTHOLOGUE AFUA_8G01020)"/>
    <property type="match status" value="1"/>
</dbReference>
<dbReference type="Pfam" id="PF06985">
    <property type="entry name" value="HET"/>
    <property type="match status" value="1"/>
</dbReference>
<feature type="region of interest" description="Disordered" evidence="1">
    <location>
        <begin position="206"/>
        <end position="242"/>
    </location>
</feature>
<keyword evidence="4" id="KW-1185">Reference proteome</keyword>
<dbReference type="InterPro" id="IPR010730">
    <property type="entry name" value="HET"/>
</dbReference>
<evidence type="ECO:0000313" key="4">
    <source>
        <dbReference type="Proteomes" id="UP001275084"/>
    </source>
</evidence>
<dbReference type="InterPro" id="IPR052895">
    <property type="entry name" value="HetReg/Transcr_Mod"/>
</dbReference>
<reference evidence="3" key="1">
    <citation type="journal article" date="2023" name="Mol. Phylogenet. Evol.">
        <title>Genome-scale phylogeny and comparative genomics of the fungal order Sordariales.</title>
        <authorList>
            <person name="Hensen N."/>
            <person name="Bonometti L."/>
            <person name="Westerberg I."/>
            <person name="Brannstrom I.O."/>
            <person name="Guillou S."/>
            <person name="Cros-Aarteil S."/>
            <person name="Calhoun S."/>
            <person name="Haridas S."/>
            <person name="Kuo A."/>
            <person name="Mondo S."/>
            <person name="Pangilinan J."/>
            <person name="Riley R."/>
            <person name="LaButti K."/>
            <person name="Andreopoulos B."/>
            <person name="Lipzen A."/>
            <person name="Chen C."/>
            <person name="Yan M."/>
            <person name="Daum C."/>
            <person name="Ng V."/>
            <person name="Clum A."/>
            <person name="Steindorff A."/>
            <person name="Ohm R.A."/>
            <person name="Martin F."/>
            <person name="Silar P."/>
            <person name="Natvig D.O."/>
            <person name="Lalanne C."/>
            <person name="Gautier V."/>
            <person name="Ament-Velasquez S.L."/>
            <person name="Kruys A."/>
            <person name="Hutchinson M.I."/>
            <person name="Powell A.J."/>
            <person name="Barry K."/>
            <person name="Miller A.N."/>
            <person name="Grigoriev I.V."/>
            <person name="Debuchy R."/>
            <person name="Gladieux P."/>
            <person name="Hiltunen Thoren M."/>
            <person name="Johannesson H."/>
        </authorList>
    </citation>
    <scope>NUCLEOTIDE SEQUENCE</scope>
    <source>
        <strain evidence="3">CBS 955.72</strain>
    </source>
</reference>
<feature type="region of interest" description="Disordered" evidence="1">
    <location>
        <begin position="103"/>
        <end position="141"/>
    </location>
</feature>
<gene>
    <name evidence="3" type="ORF">B0T25DRAFT_599358</name>
</gene>
<feature type="compositionally biased region" description="Basic and acidic residues" evidence="1">
    <location>
        <begin position="206"/>
        <end position="226"/>
    </location>
</feature>
<organism evidence="3 4">
    <name type="scientific">Lasiosphaeria hispida</name>
    <dbReference type="NCBI Taxonomy" id="260671"/>
    <lineage>
        <taxon>Eukaryota</taxon>
        <taxon>Fungi</taxon>
        <taxon>Dikarya</taxon>
        <taxon>Ascomycota</taxon>
        <taxon>Pezizomycotina</taxon>
        <taxon>Sordariomycetes</taxon>
        <taxon>Sordariomycetidae</taxon>
        <taxon>Sordariales</taxon>
        <taxon>Lasiosphaeriaceae</taxon>
        <taxon>Lasiosphaeria</taxon>
    </lineage>
</organism>
<evidence type="ECO:0000259" key="2">
    <source>
        <dbReference type="Pfam" id="PF06985"/>
    </source>
</evidence>
<dbReference type="EMBL" id="JAUIQD010000010">
    <property type="protein sequence ID" value="KAK3338681.1"/>
    <property type="molecule type" value="Genomic_DNA"/>
</dbReference>
<accession>A0AAJ0H5F8</accession>
<dbReference type="AlphaFoldDB" id="A0AAJ0H5F8"/>
<name>A0AAJ0H5F8_9PEZI</name>
<reference evidence="3" key="2">
    <citation type="submission" date="2023-06" db="EMBL/GenBank/DDBJ databases">
        <authorList>
            <consortium name="Lawrence Berkeley National Laboratory"/>
            <person name="Haridas S."/>
            <person name="Hensen N."/>
            <person name="Bonometti L."/>
            <person name="Westerberg I."/>
            <person name="Brannstrom I.O."/>
            <person name="Guillou S."/>
            <person name="Cros-Aarteil S."/>
            <person name="Calhoun S."/>
            <person name="Kuo A."/>
            <person name="Mondo S."/>
            <person name="Pangilinan J."/>
            <person name="Riley R."/>
            <person name="Labutti K."/>
            <person name="Andreopoulos B."/>
            <person name="Lipzen A."/>
            <person name="Chen C."/>
            <person name="Yanf M."/>
            <person name="Daum C."/>
            <person name="Ng V."/>
            <person name="Clum A."/>
            <person name="Steindorff A."/>
            <person name="Ohm R."/>
            <person name="Martin F."/>
            <person name="Silar P."/>
            <person name="Natvig D."/>
            <person name="Lalanne C."/>
            <person name="Gautier V."/>
            <person name="Ament-Velasquez S.L."/>
            <person name="Kruys A."/>
            <person name="Hutchinson M.I."/>
            <person name="Powell A.J."/>
            <person name="Barry K."/>
            <person name="Miller A.N."/>
            <person name="Grigoriev I.V."/>
            <person name="Debuchy R."/>
            <person name="Gladieux P."/>
            <person name="Thoren M.H."/>
            <person name="Johannesson H."/>
        </authorList>
    </citation>
    <scope>NUCLEOTIDE SEQUENCE</scope>
    <source>
        <strain evidence="3">CBS 955.72</strain>
    </source>
</reference>
<proteinExistence type="predicted"/>
<evidence type="ECO:0000313" key="3">
    <source>
        <dbReference type="EMBL" id="KAK3338681.1"/>
    </source>
</evidence>
<feature type="compositionally biased region" description="Basic and acidic residues" evidence="1">
    <location>
        <begin position="103"/>
        <end position="112"/>
    </location>
</feature>
<dbReference type="Proteomes" id="UP001275084">
    <property type="component" value="Unassembled WGS sequence"/>
</dbReference>
<protein>
    <recommendedName>
        <fullName evidence="2">Heterokaryon incompatibility domain-containing protein</fullName>
    </recommendedName>
</protein>
<evidence type="ECO:0000256" key="1">
    <source>
        <dbReference type="SAM" id="MobiDB-lite"/>
    </source>
</evidence>
<comment type="caution">
    <text evidence="3">The sequence shown here is derived from an EMBL/GenBank/DDBJ whole genome shotgun (WGS) entry which is preliminary data.</text>
</comment>
<feature type="domain" description="Heterokaryon incompatibility" evidence="2">
    <location>
        <begin position="185"/>
        <end position="405"/>
    </location>
</feature>
<dbReference type="PANTHER" id="PTHR24148">
    <property type="entry name" value="ANKYRIN REPEAT DOMAIN-CONTAINING PROTEIN 39 HOMOLOG-RELATED"/>
    <property type="match status" value="1"/>
</dbReference>